<dbReference type="InterPro" id="IPR035897">
    <property type="entry name" value="Toll_tir_struct_dom_sf"/>
</dbReference>
<evidence type="ECO:0000256" key="1">
    <source>
        <dbReference type="ARBA" id="ARBA00022614"/>
    </source>
</evidence>
<dbReference type="Pfam" id="PF23282">
    <property type="entry name" value="WHD_ROQ1"/>
    <property type="match status" value="2"/>
</dbReference>
<dbReference type="Pfam" id="PF00931">
    <property type="entry name" value="NB-ARC"/>
    <property type="match status" value="2"/>
</dbReference>
<dbReference type="InterPro" id="IPR003593">
    <property type="entry name" value="AAA+_ATPase"/>
</dbReference>
<proteinExistence type="predicted"/>
<keyword evidence="4" id="KW-0520">NAD</keyword>
<dbReference type="InterPro" id="IPR000157">
    <property type="entry name" value="TIR_dom"/>
</dbReference>
<dbReference type="Gene3D" id="3.40.50.10140">
    <property type="entry name" value="Toll/interleukin-1 receptor homology (TIR) domain"/>
    <property type="match status" value="2"/>
</dbReference>
<dbReference type="SUPFAM" id="SSF52540">
    <property type="entry name" value="P-loop containing nucleoside triphosphate hydrolases"/>
    <property type="match status" value="3"/>
</dbReference>
<dbReference type="SMART" id="SM00255">
    <property type="entry name" value="TIR"/>
    <property type="match status" value="2"/>
</dbReference>
<dbReference type="SUPFAM" id="SSF52200">
    <property type="entry name" value="Toll/Interleukin receptor TIR domain"/>
    <property type="match status" value="2"/>
</dbReference>
<evidence type="ECO:0000259" key="5">
    <source>
        <dbReference type="PROSITE" id="PS50104"/>
    </source>
</evidence>
<evidence type="ECO:0000313" key="7">
    <source>
        <dbReference type="Proteomes" id="UP000824890"/>
    </source>
</evidence>
<evidence type="ECO:0000256" key="4">
    <source>
        <dbReference type="ARBA" id="ARBA00023027"/>
    </source>
</evidence>
<dbReference type="PANTHER" id="PTHR11017">
    <property type="entry name" value="LEUCINE-RICH REPEAT-CONTAINING PROTEIN"/>
    <property type="match status" value="1"/>
</dbReference>
<dbReference type="InterPro" id="IPR036390">
    <property type="entry name" value="WH_DNA-bd_sf"/>
</dbReference>
<name>A0ABQ8BF01_BRANA</name>
<sequence>MPKLVGIENHITQISSLLSLDSIDDMRIVGIWVLDDVYDSTQLEAMADETQSFRYGSRIIITTNDKKLLKAHGINLIYHVNFPCSSEALEIFCLSAVDQKSPMLLAKEITGFAGNLPLGSYLRGMSKGEWIHAFPRLRTSLHTNIEKVIRRDYETLYNNGARLVMHNLLEQLGIEISRKEKNGRRKLVVDSQEICDVLADGTGSESFLGTDHVLTAIKDDISIGERTNERTFDSLSAISPLPSSYTHQVFASFNRSLDVQIGSHMLMVLRNKGQLGQSTQIIRKLSMTIGPKHNEAIKGSMISIVIISNNYAYSSWCLEELVEIMKCREKLGQTVMTIFYEVEPSNVREQLNMATTSRDFDRLVGMENHITQISSMLSLDSLDDVRMVGIWGPSGIGKTTIARALHRKLSRNFTHSAFMESIKASPEKIHTDDHAYMLYLKEKLLCQTFNHVDLKIHHLAVAEERLKDKKIHDVDDIKQLKAMASKTQWFGRGSRIIITTTDKKLLNAHEIKDIYTVEFPCSSEALEIFCLSAFDQKSPYVGFEELSMEVTRLSGHLPLGRPKEEWIEELRRLRKSLVPEIKEILTCDYEALWDKDKYLFLHIACFFNGKKTTNLVKHLTTLDVTYGLQILTENIEKSLISIDKDSRLVMHSLLEQLGKEITHKEYRDEYGRCKFVVDAGELGDSIEGRTYKGIVDPFKGLSPFPSRCSHQVFPSFCGVDVRKAFLPHMLKEFKNKGITVFTDNKDIKRSMSIGPELKEAIKGSRVSIVIVSKNYASSTWCLDELVLIIKCREELGQIVMPIFYEVEPTDVKRQKEYFGSVFEKTCEGKSVEDIEKWKQALKEVATIAGKNEAEMIENVATYVLNKLNMATTSRDFDRLVGMENHITQISSILSLDSLDDVRMVGIWGPSGIGKTTIARALYNKLSNSLTHTAFMESIRGSGEKTPSDNDAFMLHLQEQLLAKMFNHKKLKIHHLDVAEERLKDKKVLLVLDDVNDLKQLKAMAGDTRIIMTTKDKHLLQAHRIDHIYHVEFPLLPQAYEIFCLSAFGQKSPYDGFEELAMEVTRLAGVLPLGLCVFGSYLQGRPKEEWTAALPRLETSLDGDIEKVLRLSYEALSDKDKNLFLHIACLFEGESISYLEKCLVDSGLEAKHGLTVLAEKCLISITDEHLVMHNLVEQLGKEIIRQEDKDKPERRKFLVDAREIRNVLTYNRGSDNMLGINLDITAIKDELYIDKKAFEGMTRLEFLRFKSPYSSGKNNKLILPQGLNNLPRTLRLLRWDEFPLRCLPCGIALLRSFGKDLRFKLMYMSYSLKLKDVPNVSNATNLETLILNGCESLVEVPTWIKNLSRLTHLKMVGCKKLKVLPTNINMESLYHLDLSHCTQLKAFPEISTRIGHLDLENTGIEEVPSSIKSWPDLAKLSMRGCKSLRMFPDVLDSMEELN</sequence>
<organism evidence="6 7">
    <name type="scientific">Brassica napus</name>
    <name type="common">Rape</name>
    <dbReference type="NCBI Taxonomy" id="3708"/>
    <lineage>
        <taxon>Eukaryota</taxon>
        <taxon>Viridiplantae</taxon>
        <taxon>Streptophyta</taxon>
        <taxon>Embryophyta</taxon>
        <taxon>Tracheophyta</taxon>
        <taxon>Spermatophyta</taxon>
        <taxon>Magnoliopsida</taxon>
        <taxon>eudicotyledons</taxon>
        <taxon>Gunneridae</taxon>
        <taxon>Pentapetalae</taxon>
        <taxon>rosids</taxon>
        <taxon>malvids</taxon>
        <taxon>Brassicales</taxon>
        <taxon>Brassicaceae</taxon>
        <taxon>Brassiceae</taxon>
        <taxon>Brassica</taxon>
    </lineage>
</organism>
<dbReference type="PROSITE" id="PS50104">
    <property type="entry name" value="TIR"/>
    <property type="match status" value="2"/>
</dbReference>
<protein>
    <recommendedName>
        <fullName evidence="5">TIR domain-containing protein</fullName>
    </recommendedName>
</protein>
<dbReference type="Pfam" id="PF01582">
    <property type="entry name" value="TIR"/>
    <property type="match status" value="2"/>
</dbReference>
<dbReference type="Proteomes" id="UP000824890">
    <property type="component" value="Unassembled WGS sequence"/>
</dbReference>
<evidence type="ECO:0000313" key="6">
    <source>
        <dbReference type="EMBL" id="KAH0902796.1"/>
    </source>
</evidence>
<dbReference type="Gene3D" id="1.10.8.430">
    <property type="entry name" value="Helical domain of apoptotic protease-activating factors"/>
    <property type="match status" value="1"/>
</dbReference>
<dbReference type="SMART" id="SM00382">
    <property type="entry name" value="AAA"/>
    <property type="match status" value="2"/>
</dbReference>
<dbReference type="InterPro" id="IPR058192">
    <property type="entry name" value="WHD_ROQ1-like"/>
</dbReference>
<dbReference type="InterPro" id="IPR044974">
    <property type="entry name" value="Disease_R_plants"/>
</dbReference>
<comment type="caution">
    <text evidence="6">The sequence shown here is derived from an EMBL/GenBank/DDBJ whole genome shotgun (WGS) entry which is preliminary data.</text>
</comment>
<dbReference type="InterPro" id="IPR042197">
    <property type="entry name" value="Apaf_helical"/>
</dbReference>
<gene>
    <name evidence="6" type="ORF">HID58_042299</name>
</gene>
<feature type="domain" description="TIR" evidence="5">
    <location>
        <begin position="708"/>
        <end position="867"/>
    </location>
</feature>
<dbReference type="EMBL" id="JAGKQM010000011">
    <property type="protein sequence ID" value="KAH0902796.1"/>
    <property type="molecule type" value="Genomic_DNA"/>
</dbReference>
<feature type="domain" description="TIR" evidence="5">
    <location>
        <begin position="245"/>
        <end position="409"/>
    </location>
</feature>
<dbReference type="PANTHER" id="PTHR11017:SF482">
    <property type="entry name" value="TIR DOMAIN-CONTAINING PROTEIN"/>
    <property type="match status" value="1"/>
</dbReference>
<keyword evidence="7" id="KW-1185">Reference proteome</keyword>
<evidence type="ECO:0000256" key="2">
    <source>
        <dbReference type="ARBA" id="ARBA00022737"/>
    </source>
</evidence>
<keyword evidence="1" id="KW-0433">Leucine-rich repeat</keyword>
<dbReference type="PRINTS" id="PR00364">
    <property type="entry name" value="DISEASERSIST"/>
</dbReference>
<dbReference type="InterPro" id="IPR032675">
    <property type="entry name" value="LRR_dom_sf"/>
</dbReference>
<reference evidence="6 7" key="1">
    <citation type="submission" date="2021-05" db="EMBL/GenBank/DDBJ databases">
        <title>Genome Assembly of Synthetic Allotetraploid Brassica napus Reveals Homoeologous Exchanges between Subgenomes.</title>
        <authorList>
            <person name="Davis J.T."/>
        </authorList>
    </citation>
    <scope>NUCLEOTIDE SEQUENCE [LARGE SCALE GENOMIC DNA]</scope>
    <source>
        <strain evidence="7">cv. Da-Ae</strain>
        <tissue evidence="6">Seedling</tissue>
    </source>
</reference>
<dbReference type="InterPro" id="IPR002182">
    <property type="entry name" value="NB-ARC"/>
</dbReference>
<evidence type="ECO:0000256" key="3">
    <source>
        <dbReference type="ARBA" id="ARBA00022821"/>
    </source>
</evidence>
<keyword evidence="2" id="KW-0677">Repeat</keyword>
<dbReference type="SUPFAM" id="SSF46785">
    <property type="entry name" value="Winged helix' DNA-binding domain"/>
    <property type="match status" value="1"/>
</dbReference>
<dbReference type="InterPro" id="IPR027417">
    <property type="entry name" value="P-loop_NTPase"/>
</dbReference>
<accession>A0ABQ8BF01</accession>
<keyword evidence="3" id="KW-0611">Plant defense</keyword>
<dbReference type="CDD" id="cd00009">
    <property type="entry name" value="AAA"/>
    <property type="match status" value="1"/>
</dbReference>
<dbReference type="Gene3D" id="3.40.50.300">
    <property type="entry name" value="P-loop containing nucleotide triphosphate hydrolases"/>
    <property type="match status" value="2"/>
</dbReference>
<dbReference type="Gene3D" id="3.80.10.10">
    <property type="entry name" value="Ribonuclease Inhibitor"/>
    <property type="match status" value="1"/>
</dbReference>
<dbReference type="SUPFAM" id="SSF52058">
    <property type="entry name" value="L domain-like"/>
    <property type="match status" value="1"/>
</dbReference>